<name>A0ABX4HWG7_9BACI</name>
<gene>
    <name evidence="2" type="ORF">CKW00_00980</name>
</gene>
<dbReference type="PANTHER" id="PTHR43252">
    <property type="entry name" value="TRANSCRIPTIONAL REGULATOR YQJI"/>
    <property type="match status" value="1"/>
</dbReference>
<keyword evidence="3" id="KW-1185">Reference proteome</keyword>
<dbReference type="SUPFAM" id="SSF46785">
    <property type="entry name" value="Winged helix' DNA-binding domain"/>
    <property type="match status" value="1"/>
</dbReference>
<dbReference type="InterPro" id="IPR036388">
    <property type="entry name" value="WH-like_DNA-bd_sf"/>
</dbReference>
<comment type="caution">
    <text evidence="2">The sequence shown here is derived from an EMBL/GenBank/DDBJ whole genome shotgun (WGS) entry which is preliminary data.</text>
</comment>
<protein>
    <submittedName>
        <fullName evidence="2">PadR family transcriptional regulator</fullName>
    </submittedName>
</protein>
<dbReference type="InterPro" id="IPR005149">
    <property type="entry name" value="Tscrpt_reg_PadR_N"/>
</dbReference>
<dbReference type="Proteomes" id="UP000217561">
    <property type="component" value="Unassembled WGS sequence"/>
</dbReference>
<dbReference type="Gene3D" id="1.10.10.10">
    <property type="entry name" value="Winged helix-like DNA-binding domain superfamily/Winged helix DNA-binding domain"/>
    <property type="match status" value="1"/>
</dbReference>
<proteinExistence type="predicted"/>
<dbReference type="PANTHER" id="PTHR43252:SF7">
    <property type="entry name" value="TRANSCRIPTIONAL REGULATOR YQJI"/>
    <property type="match status" value="1"/>
</dbReference>
<sequence>MKREADPDMSMQILILGLLRETPRHPYEMKMIMKQQHWDRLFPVTEGNLYHNIKRAAERGNIKAIKQEQVEKRPSRTVYEITEQGKEELSDRILHAFLDQKMEINTIYPALLFVRYSNRNSVAEAVRKWIESIEMKDGETRQENGAGYYIHKHFQQRMQIDREWLKEVAAWLEKSANEKT</sequence>
<evidence type="ECO:0000313" key="2">
    <source>
        <dbReference type="EMBL" id="PBB07060.1"/>
    </source>
</evidence>
<dbReference type="Pfam" id="PF03551">
    <property type="entry name" value="PadR"/>
    <property type="match status" value="1"/>
</dbReference>
<evidence type="ECO:0000259" key="1">
    <source>
        <dbReference type="Pfam" id="PF03551"/>
    </source>
</evidence>
<feature type="domain" description="Transcription regulator PadR N-terminal" evidence="1">
    <location>
        <begin position="15"/>
        <end position="90"/>
    </location>
</feature>
<accession>A0ABX4HWG7</accession>
<evidence type="ECO:0000313" key="3">
    <source>
        <dbReference type="Proteomes" id="UP000217561"/>
    </source>
</evidence>
<organism evidence="2 3">
    <name type="scientific">Salimicrobium humidisoli</name>
    <dbReference type="NCBI Taxonomy" id="2029857"/>
    <lineage>
        <taxon>Bacteria</taxon>
        <taxon>Bacillati</taxon>
        <taxon>Bacillota</taxon>
        <taxon>Bacilli</taxon>
        <taxon>Bacillales</taxon>
        <taxon>Bacillaceae</taxon>
        <taxon>Salimicrobium</taxon>
    </lineage>
</organism>
<reference evidence="2 3" key="1">
    <citation type="submission" date="2017-08" db="EMBL/GenBank/DDBJ databases">
        <title>Salimicrobium alkalisoli sp. nov., isolated from saline alkaline soil.</title>
        <authorList>
            <person name="Zhang G."/>
            <person name="Xiong Q."/>
        </authorList>
    </citation>
    <scope>NUCLEOTIDE SEQUENCE [LARGE SCALE GENOMIC DNA]</scope>
    <source>
        <strain evidence="2 3">WN024</strain>
    </source>
</reference>
<dbReference type="EMBL" id="NSGH01000001">
    <property type="protein sequence ID" value="PBB07060.1"/>
    <property type="molecule type" value="Genomic_DNA"/>
</dbReference>
<dbReference type="InterPro" id="IPR036390">
    <property type="entry name" value="WH_DNA-bd_sf"/>
</dbReference>